<feature type="transmembrane region" description="Helical" evidence="7">
    <location>
        <begin position="275"/>
        <end position="301"/>
    </location>
</feature>
<protein>
    <submittedName>
        <fullName evidence="9">Lipoprotein-releasing system transmembrane protein LolC</fullName>
    </submittedName>
</protein>
<gene>
    <name evidence="9" type="ORF">HME9304_01469</name>
</gene>
<proteinExistence type="inferred from homology"/>
<sequence>MDFPFYIAKRYLRSKSSQNAVNIINFITFLVIVIGSAALFIVLSAFAGLKTFSLSFTNTFDPDLKASPVIGKHFSISPEEEKELQSVEGLVNYSKELEERAYLTFRERSCIAYIKGIDSNYRSVTGVDSTLYFGNWGITQYNGVMGIGIYNLLGVPIDNYQNPMTVLVPKPGKGSLSQSGLNPKPYNELPLVVSGVYAVEENLDKKYVFAQLPLVQALLEKDSTQISGINFKLNDLASIDEVKTNIKKILGEKILLLDRQEQNRTLYKMLNTENLATYLIFTLVLIIALFNVVGAIIMMILDKQQNSKTLFSLGATIKELRKIYFTQGLLVTSLGGIIGVIIGSILIASQLIFGWLKITPSLAYPVEYNIMNVLVVLVTIVVLGFISSKIASSRITKRLISAV</sequence>
<keyword evidence="3" id="KW-1003">Cell membrane</keyword>
<dbReference type="RefSeq" id="WP_112377937.1">
    <property type="nucleotide sequence ID" value="NZ_CP030104.1"/>
</dbReference>
<dbReference type="InterPro" id="IPR003838">
    <property type="entry name" value="ABC3_permease_C"/>
</dbReference>
<comment type="subcellular location">
    <subcellularLocation>
        <location evidence="1">Cell membrane</location>
        <topology evidence="1">Multi-pass membrane protein</topology>
    </subcellularLocation>
</comment>
<accession>A0A2Z4LT63</accession>
<evidence type="ECO:0000256" key="1">
    <source>
        <dbReference type="ARBA" id="ARBA00004651"/>
    </source>
</evidence>
<dbReference type="Proteomes" id="UP000248536">
    <property type="component" value="Chromosome"/>
</dbReference>
<keyword evidence="4 7" id="KW-0812">Transmembrane</keyword>
<name>A0A2Z4LT63_9FLAO</name>
<dbReference type="OrthoDB" id="1522724at2"/>
<dbReference type="PANTHER" id="PTHR30489:SF0">
    <property type="entry name" value="LIPOPROTEIN-RELEASING SYSTEM TRANSMEMBRANE PROTEIN LOLE"/>
    <property type="match status" value="1"/>
</dbReference>
<evidence type="ECO:0000256" key="4">
    <source>
        <dbReference type="ARBA" id="ARBA00022692"/>
    </source>
</evidence>
<keyword evidence="10" id="KW-1185">Reference proteome</keyword>
<dbReference type="InterPro" id="IPR051447">
    <property type="entry name" value="Lipoprotein-release_system"/>
</dbReference>
<dbReference type="GO" id="GO:0044874">
    <property type="term" value="P:lipoprotein localization to outer membrane"/>
    <property type="evidence" value="ECO:0007669"/>
    <property type="project" value="TreeGrafter"/>
</dbReference>
<keyword evidence="5 7" id="KW-1133">Transmembrane helix</keyword>
<evidence type="ECO:0000256" key="7">
    <source>
        <dbReference type="SAM" id="Phobius"/>
    </source>
</evidence>
<reference evidence="9 10" key="1">
    <citation type="submission" date="2018-06" db="EMBL/GenBank/DDBJ databases">
        <title>Spongiibacterium sp. HME9304 Genome sequencing and assembly.</title>
        <authorList>
            <person name="Kang H."/>
            <person name="Kim H."/>
            <person name="Joh K."/>
        </authorList>
    </citation>
    <scope>NUCLEOTIDE SEQUENCE [LARGE SCALE GENOMIC DNA]</scope>
    <source>
        <strain evidence="9 10">HME9304</strain>
    </source>
</reference>
<organism evidence="9 10">
    <name type="scientific">Flagellimonas maritima</name>
    <dbReference type="NCBI Taxonomy" id="1383885"/>
    <lineage>
        <taxon>Bacteria</taxon>
        <taxon>Pseudomonadati</taxon>
        <taxon>Bacteroidota</taxon>
        <taxon>Flavobacteriia</taxon>
        <taxon>Flavobacteriales</taxon>
        <taxon>Flavobacteriaceae</taxon>
        <taxon>Flagellimonas</taxon>
    </lineage>
</organism>
<dbReference type="KEGG" id="spon:HME9304_01469"/>
<keyword evidence="6 7" id="KW-0472">Membrane</keyword>
<feature type="domain" description="ABC3 transporter permease C-terminal" evidence="8">
    <location>
        <begin position="279"/>
        <end position="398"/>
    </location>
</feature>
<dbReference type="GO" id="GO:0098797">
    <property type="term" value="C:plasma membrane protein complex"/>
    <property type="evidence" value="ECO:0007669"/>
    <property type="project" value="TreeGrafter"/>
</dbReference>
<evidence type="ECO:0000259" key="8">
    <source>
        <dbReference type="Pfam" id="PF02687"/>
    </source>
</evidence>
<dbReference type="PANTHER" id="PTHR30489">
    <property type="entry name" value="LIPOPROTEIN-RELEASING SYSTEM TRANSMEMBRANE PROTEIN LOLE"/>
    <property type="match status" value="1"/>
</dbReference>
<evidence type="ECO:0000256" key="3">
    <source>
        <dbReference type="ARBA" id="ARBA00022475"/>
    </source>
</evidence>
<feature type="transmembrane region" description="Helical" evidence="7">
    <location>
        <begin position="368"/>
        <end position="388"/>
    </location>
</feature>
<dbReference type="AlphaFoldDB" id="A0A2Z4LT63"/>
<keyword evidence="9" id="KW-0449">Lipoprotein</keyword>
<evidence type="ECO:0000256" key="2">
    <source>
        <dbReference type="ARBA" id="ARBA00005236"/>
    </source>
</evidence>
<comment type="similarity">
    <text evidence="2">Belongs to the ABC-4 integral membrane protein family. LolC/E subfamily.</text>
</comment>
<dbReference type="EMBL" id="CP030104">
    <property type="protein sequence ID" value="AWX44467.1"/>
    <property type="molecule type" value="Genomic_DNA"/>
</dbReference>
<evidence type="ECO:0000313" key="9">
    <source>
        <dbReference type="EMBL" id="AWX44467.1"/>
    </source>
</evidence>
<feature type="transmembrane region" description="Helical" evidence="7">
    <location>
        <begin position="328"/>
        <end position="356"/>
    </location>
</feature>
<dbReference type="Pfam" id="PF02687">
    <property type="entry name" value="FtsX"/>
    <property type="match status" value="1"/>
</dbReference>
<evidence type="ECO:0000256" key="5">
    <source>
        <dbReference type="ARBA" id="ARBA00022989"/>
    </source>
</evidence>
<evidence type="ECO:0000256" key="6">
    <source>
        <dbReference type="ARBA" id="ARBA00023136"/>
    </source>
</evidence>
<evidence type="ECO:0000313" key="10">
    <source>
        <dbReference type="Proteomes" id="UP000248536"/>
    </source>
</evidence>
<feature type="transmembrane region" description="Helical" evidence="7">
    <location>
        <begin position="21"/>
        <end position="49"/>
    </location>
</feature>